<proteinExistence type="predicted"/>
<dbReference type="GO" id="GO:0004673">
    <property type="term" value="F:protein histidine kinase activity"/>
    <property type="evidence" value="ECO:0007669"/>
    <property type="project" value="UniProtKB-EC"/>
</dbReference>
<gene>
    <name evidence="11" type="ORF">ACFSX5_04090</name>
</gene>
<dbReference type="Pfam" id="PF07568">
    <property type="entry name" value="HisKA_2"/>
    <property type="match status" value="1"/>
</dbReference>
<keyword evidence="9" id="KW-0812">Transmembrane</keyword>
<reference evidence="12" key="1">
    <citation type="journal article" date="2019" name="Int. J. Syst. Evol. Microbiol.">
        <title>The Global Catalogue of Microorganisms (GCM) 10K type strain sequencing project: providing services to taxonomists for standard genome sequencing and annotation.</title>
        <authorList>
            <consortium name="The Broad Institute Genomics Platform"/>
            <consortium name="The Broad Institute Genome Sequencing Center for Infectious Disease"/>
            <person name="Wu L."/>
            <person name="Ma J."/>
        </authorList>
    </citation>
    <scope>NUCLEOTIDE SEQUENCE [LARGE SCALE GENOMIC DNA]</scope>
    <source>
        <strain evidence="12">CCM 7427</strain>
    </source>
</reference>
<feature type="transmembrane region" description="Helical" evidence="9">
    <location>
        <begin position="20"/>
        <end position="44"/>
    </location>
</feature>
<evidence type="ECO:0000256" key="9">
    <source>
        <dbReference type="SAM" id="Phobius"/>
    </source>
</evidence>
<keyword evidence="4 11" id="KW-0808">Transferase</keyword>
<comment type="catalytic activity">
    <reaction evidence="1">
        <text>ATP + protein L-histidine = ADP + protein N-phospho-L-histidine.</text>
        <dbReference type="EC" id="2.7.13.3"/>
    </reaction>
</comment>
<dbReference type="InterPro" id="IPR005467">
    <property type="entry name" value="His_kinase_dom"/>
</dbReference>
<sequence length="469" mass="50115">MAPTTARIAGDNWFVTLRRFAPIITVGVALTLVILAVMAALVLVRGIDGQIADMTRTYDVRNSARELSAALAQAESSQRGYVLTGDPSYLESYRADSVTADMRLRTLTAATEQNAQQRQRVAAIAAEIANKVAEMERSVELVARGQRDAARAFAGTGMGVRLMDEVSQRLEQFIREENQRLMTRNAEIAASRRGLVAAMVAALAGAVVLGYVFFLRARDEVRALASREDHLRSANVELEARVAERTADLEEARAHAERERQRVEALLQETSHRIGNSLATVSSLLALQLMRTPSAEVRQALEAARSRVHAIASAHRRLRLADDLETAVASDFLGAVIDDIQTTSSAASSVEIEAQIDPVVIGARDATTLGILAGELVVNALKHAFPAGRSGTIAVRFALDAAGVPTLVVADDGVGFAPKQDEQDSGLGSVIVRQLASQFGGRPKFEASPGGGLTVTIALPELAKSPPRG</sequence>
<dbReference type="InterPro" id="IPR036890">
    <property type="entry name" value="HATPase_C_sf"/>
</dbReference>
<dbReference type="InterPro" id="IPR011495">
    <property type="entry name" value="Sig_transdc_His_kin_sub2_dim/P"/>
</dbReference>
<dbReference type="InterPro" id="IPR003594">
    <property type="entry name" value="HATPase_dom"/>
</dbReference>
<evidence type="ECO:0000256" key="5">
    <source>
        <dbReference type="ARBA" id="ARBA00022741"/>
    </source>
</evidence>
<dbReference type="EMBL" id="JBHUNP010000001">
    <property type="protein sequence ID" value="MFD2646974.1"/>
    <property type="molecule type" value="Genomic_DNA"/>
</dbReference>
<dbReference type="Proteomes" id="UP001597521">
    <property type="component" value="Unassembled WGS sequence"/>
</dbReference>
<keyword evidence="5" id="KW-0547">Nucleotide-binding</keyword>
<keyword evidence="6 11" id="KW-0418">Kinase</keyword>
<organism evidence="11 12">
    <name type="scientific">Devosia albogilva</name>
    <dbReference type="NCBI Taxonomy" id="429726"/>
    <lineage>
        <taxon>Bacteria</taxon>
        <taxon>Pseudomonadati</taxon>
        <taxon>Pseudomonadota</taxon>
        <taxon>Alphaproteobacteria</taxon>
        <taxon>Hyphomicrobiales</taxon>
        <taxon>Devosiaceae</taxon>
        <taxon>Devosia</taxon>
    </lineage>
</organism>
<dbReference type="PANTHER" id="PTHR41523">
    <property type="entry name" value="TWO-COMPONENT SYSTEM SENSOR PROTEIN"/>
    <property type="match status" value="1"/>
</dbReference>
<dbReference type="PANTHER" id="PTHR41523:SF8">
    <property type="entry name" value="ETHYLENE RESPONSE SENSOR PROTEIN"/>
    <property type="match status" value="1"/>
</dbReference>
<evidence type="ECO:0000256" key="8">
    <source>
        <dbReference type="SAM" id="Coils"/>
    </source>
</evidence>
<feature type="coiled-coil region" evidence="8">
    <location>
        <begin position="235"/>
        <end position="273"/>
    </location>
</feature>
<dbReference type="PROSITE" id="PS50109">
    <property type="entry name" value="HIS_KIN"/>
    <property type="match status" value="1"/>
</dbReference>
<keyword evidence="9" id="KW-1133">Transmembrane helix</keyword>
<keyword evidence="3" id="KW-0597">Phosphoprotein</keyword>
<dbReference type="InterPro" id="IPR007891">
    <property type="entry name" value="CHASE3"/>
</dbReference>
<keyword evidence="9" id="KW-0472">Membrane</keyword>
<evidence type="ECO:0000256" key="1">
    <source>
        <dbReference type="ARBA" id="ARBA00000085"/>
    </source>
</evidence>
<feature type="domain" description="Histidine kinase" evidence="10">
    <location>
        <begin position="269"/>
        <end position="463"/>
    </location>
</feature>
<evidence type="ECO:0000256" key="2">
    <source>
        <dbReference type="ARBA" id="ARBA00012438"/>
    </source>
</evidence>
<dbReference type="RefSeq" id="WP_386832018.1">
    <property type="nucleotide sequence ID" value="NZ_JBHUNP010000001.1"/>
</dbReference>
<feature type="transmembrane region" description="Helical" evidence="9">
    <location>
        <begin position="194"/>
        <end position="214"/>
    </location>
</feature>
<dbReference type="SUPFAM" id="SSF55874">
    <property type="entry name" value="ATPase domain of HSP90 chaperone/DNA topoisomerase II/histidine kinase"/>
    <property type="match status" value="1"/>
</dbReference>
<evidence type="ECO:0000259" key="10">
    <source>
        <dbReference type="PROSITE" id="PS50109"/>
    </source>
</evidence>
<evidence type="ECO:0000256" key="4">
    <source>
        <dbReference type="ARBA" id="ARBA00022679"/>
    </source>
</evidence>
<comment type="caution">
    <text evidence="11">The sequence shown here is derived from an EMBL/GenBank/DDBJ whole genome shotgun (WGS) entry which is preliminary data.</text>
</comment>
<keyword evidence="8" id="KW-0175">Coiled coil</keyword>
<dbReference type="Gene3D" id="3.30.565.10">
    <property type="entry name" value="Histidine kinase-like ATPase, C-terminal domain"/>
    <property type="match status" value="1"/>
</dbReference>
<dbReference type="Pfam" id="PF02518">
    <property type="entry name" value="HATPase_c"/>
    <property type="match status" value="1"/>
</dbReference>
<dbReference type="Pfam" id="PF05227">
    <property type="entry name" value="CHASE3"/>
    <property type="match status" value="1"/>
</dbReference>
<evidence type="ECO:0000256" key="3">
    <source>
        <dbReference type="ARBA" id="ARBA00022553"/>
    </source>
</evidence>
<evidence type="ECO:0000313" key="12">
    <source>
        <dbReference type="Proteomes" id="UP001597521"/>
    </source>
</evidence>
<dbReference type="EC" id="2.7.13.3" evidence="2"/>
<dbReference type="CDD" id="cd19410">
    <property type="entry name" value="HK9-like_sensor"/>
    <property type="match status" value="1"/>
</dbReference>
<name>A0ABW5QHZ5_9HYPH</name>
<evidence type="ECO:0000256" key="6">
    <source>
        <dbReference type="ARBA" id="ARBA00022777"/>
    </source>
</evidence>
<dbReference type="SMART" id="SM00387">
    <property type="entry name" value="HATPase_c"/>
    <property type="match status" value="1"/>
</dbReference>
<protein>
    <recommendedName>
        <fullName evidence="2">histidine kinase</fullName>
        <ecNumber evidence="2">2.7.13.3</ecNumber>
    </recommendedName>
</protein>
<evidence type="ECO:0000313" key="11">
    <source>
        <dbReference type="EMBL" id="MFD2646974.1"/>
    </source>
</evidence>
<keyword evidence="7" id="KW-0067">ATP-binding</keyword>
<keyword evidence="12" id="KW-1185">Reference proteome</keyword>
<dbReference type="InterPro" id="IPR004358">
    <property type="entry name" value="Sig_transdc_His_kin-like_C"/>
</dbReference>
<dbReference type="PRINTS" id="PR00344">
    <property type="entry name" value="BCTRLSENSOR"/>
</dbReference>
<accession>A0ABW5QHZ5</accession>
<evidence type="ECO:0000256" key="7">
    <source>
        <dbReference type="ARBA" id="ARBA00022840"/>
    </source>
</evidence>